<proteinExistence type="predicted"/>
<dbReference type="AlphaFoldDB" id="A0A7Z0M5K4"/>
<organism evidence="1 2">
    <name type="scientific">Streptococcus danieliae</name>
    <dbReference type="NCBI Taxonomy" id="747656"/>
    <lineage>
        <taxon>Bacteria</taxon>
        <taxon>Bacillati</taxon>
        <taxon>Bacillota</taxon>
        <taxon>Bacilli</taxon>
        <taxon>Lactobacillales</taxon>
        <taxon>Streptococcaceae</taxon>
        <taxon>Streptococcus</taxon>
    </lineage>
</organism>
<accession>A0A7Z0M5K4</accession>
<evidence type="ECO:0000313" key="1">
    <source>
        <dbReference type="EMBL" id="NYS96131.1"/>
    </source>
</evidence>
<protein>
    <submittedName>
        <fullName evidence="1">IS1634 family transposase</fullName>
    </submittedName>
</protein>
<gene>
    <name evidence="1" type="ORF">HZY94_02815</name>
</gene>
<evidence type="ECO:0000313" key="2">
    <source>
        <dbReference type="Proteomes" id="UP000589521"/>
    </source>
</evidence>
<reference evidence="1 2" key="1">
    <citation type="submission" date="2020-07" db="EMBL/GenBank/DDBJ databases">
        <title>MOT database genomes.</title>
        <authorList>
            <person name="Joseph S."/>
            <person name="Aduse-Opoku J."/>
            <person name="Hashim A."/>
            <person name="Wade W."/>
            <person name="Curtis M."/>
        </authorList>
    </citation>
    <scope>NUCLEOTIDE SEQUENCE [LARGE SCALE GENOMIC DNA]</scope>
    <source>
        <strain evidence="1 2">STR</strain>
    </source>
</reference>
<feature type="non-terminal residue" evidence="1">
    <location>
        <position position="142"/>
    </location>
</feature>
<name>A0A7Z0M5K4_9STRE</name>
<dbReference type="Proteomes" id="UP000589521">
    <property type="component" value="Unassembled WGS sequence"/>
</dbReference>
<comment type="caution">
    <text evidence="1">The sequence shown here is derived from an EMBL/GenBank/DDBJ whole genome shotgun (WGS) entry which is preliminary data.</text>
</comment>
<sequence length="142" mass="16444">MAFIKTTTNKEGRTHVYLVEGYRKDGKVKQRILKKFGLLDELELEEPGILERLKREAKEGLLTDPKVLKISYDLLAPMHEPDKSYGWMILDNLFEELNLTEFLKSVKSNADYNLVQVLKLLVFQRILNPDSKLATYSSQVDL</sequence>
<dbReference type="EMBL" id="JACBXX010000078">
    <property type="protein sequence ID" value="NYS96131.1"/>
    <property type="molecule type" value="Genomic_DNA"/>
</dbReference>